<evidence type="ECO:0000256" key="2">
    <source>
        <dbReference type="SAM" id="Phobius"/>
    </source>
</evidence>
<sequence>MFRSKICQLLVLFFMVELSISAIAVGKDMLDLERMDSSEETVDNVNLENYNKEPSSVFKKTEMMQMITNKSYELKIYLPKNKSNEQMDKESFGKTPLIAKLLISSVTKFMMNGEQVGDVKIKKETINLEGEFVTEGDENISGDVTEKNKTETIPTASNPDSDSSEKTEKEDATETEKETEKNDNKETEKNENKETEKEDNKETEKDDSKETEKEEGESPVTSSQPSVMVPTKPLPELPNTNTSGPKNTTENITDNFTSALVSATAGVYGSLLSHIVLLLPIIIGLTFI</sequence>
<comment type="caution">
    <text evidence="4">The sequence shown here is derived from an EMBL/GenBank/DDBJ whole genome shotgun (WGS) entry which is preliminary data.</text>
</comment>
<accession>A0A5N5THA6</accession>
<feature type="compositionally biased region" description="Polar residues" evidence="1">
    <location>
        <begin position="151"/>
        <end position="161"/>
    </location>
</feature>
<proteinExistence type="predicted"/>
<dbReference type="AlphaFoldDB" id="A0A5N5THA6"/>
<feature type="transmembrane region" description="Helical" evidence="2">
    <location>
        <begin position="265"/>
        <end position="287"/>
    </location>
</feature>
<keyword evidence="2" id="KW-0472">Membrane</keyword>
<organism evidence="4 5">
    <name type="scientific">Armadillidium nasatum</name>
    <dbReference type="NCBI Taxonomy" id="96803"/>
    <lineage>
        <taxon>Eukaryota</taxon>
        <taxon>Metazoa</taxon>
        <taxon>Ecdysozoa</taxon>
        <taxon>Arthropoda</taxon>
        <taxon>Crustacea</taxon>
        <taxon>Multicrustacea</taxon>
        <taxon>Malacostraca</taxon>
        <taxon>Eumalacostraca</taxon>
        <taxon>Peracarida</taxon>
        <taxon>Isopoda</taxon>
        <taxon>Oniscidea</taxon>
        <taxon>Crinocheta</taxon>
        <taxon>Armadillidiidae</taxon>
        <taxon>Armadillidium</taxon>
    </lineage>
</organism>
<feature type="region of interest" description="Disordered" evidence="1">
    <location>
        <begin position="133"/>
        <end position="247"/>
    </location>
</feature>
<feature type="signal peptide" evidence="3">
    <location>
        <begin position="1"/>
        <end position="21"/>
    </location>
</feature>
<keyword evidence="3" id="KW-0732">Signal</keyword>
<evidence type="ECO:0000256" key="1">
    <source>
        <dbReference type="SAM" id="MobiDB-lite"/>
    </source>
</evidence>
<keyword evidence="2" id="KW-0812">Transmembrane</keyword>
<evidence type="ECO:0000313" key="5">
    <source>
        <dbReference type="Proteomes" id="UP000326759"/>
    </source>
</evidence>
<feature type="chain" id="PRO_5024301777" evidence="3">
    <location>
        <begin position="22"/>
        <end position="288"/>
    </location>
</feature>
<dbReference type="Proteomes" id="UP000326759">
    <property type="component" value="Unassembled WGS sequence"/>
</dbReference>
<protein>
    <submittedName>
        <fullName evidence="4">Uncharacterized protein</fullName>
    </submittedName>
</protein>
<name>A0A5N5THA6_9CRUS</name>
<feature type="compositionally biased region" description="Polar residues" evidence="1">
    <location>
        <begin position="238"/>
        <end position="247"/>
    </location>
</feature>
<reference evidence="4 5" key="1">
    <citation type="journal article" date="2019" name="PLoS Biol.">
        <title>Sex chromosomes control vertical transmission of feminizing Wolbachia symbionts in an isopod.</title>
        <authorList>
            <person name="Becking T."/>
            <person name="Chebbi M.A."/>
            <person name="Giraud I."/>
            <person name="Moumen B."/>
            <person name="Laverre T."/>
            <person name="Caubet Y."/>
            <person name="Peccoud J."/>
            <person name="Gilbert C."/>
            <person name="Cordaux R."/>
        </authorList>
    </citation>
    <scope>NUCLEOTIDE SEQUENCE [LARGE SCALE GENOMIC DNA]</scope>
    <source>
        <strain evidence="4">ANa2</strain>
        <tissue evidence="4">Whole body excluding digestive tract and cuticle</tissue>
    </source>
</reference>
<evidence type="ECO:0000313" key="4">
    <source>
        <dbReference type="EMBL" id="KAB7506044.1"/>
    </source>
</evidence>
<keyword evidence="5" id="KW-1185">Reference proteome</keyword>
<dbReference type="EMBL" id="SEYY01001021">
    <property type="protein sequence ID" value="KAB7506044.1"/>
    <property type="molecule type" value="Genomic_DNA"/>
</dbReference>
<gene>
    <name evidence="4" type="ORF">Anas_01508</name>
</gene>
<evidence type="ECO:0000256" key="3">
    <source>
        <dbReference type="SAM" id="SignalP"/>
    </source>
</evidence>
<keyword evidence="2" id="KW-1133">Transmembrane helix</keyword>
<feature type="compositionally biased region" description="Basic and acidic residues" evidence="1">
    <location>
        <begin position="163"/>
        <end position="212"/>
    </location>
</feature>